<name>A0A9Q3CFI2_9BASI</name>
<dbReference type="EMBL" id="AVOT02007075">
    <property type="protein sequence ID" value="MBW0483094.1"/>
    <property type="molecule type" value="Genomic_DNA"/>
</dbReference>
<dbReference type="InterPro" id="IPR012337">
    <property type="entry name" value="RNaseH-like_sf"/>
</dbReference>
<evidence type="ECO:0000313" key="4">
    <source>
        <dbReference type="Proteomes" id="UP000765509"/>
    </source>
</evidence>
<dbReference type="OrthoDB" id="4851256at2759"/>
<dbReference type="PROSITE" id="PS50994">
    <property type="entry name" value="INTEGRASE"/>
    <property type="match status" value="1"/>
</dbReference>
<dbReference type="SUPFAM" id="SSF53098">
    <property type="entry name" value="Ribonuclease H-like"/>
    <property type="match status" value="1"/>
</dbReference>
<proteinExistence type="predicted"/>
<comment type="caution">
    <text evidence="3">The sequence shown here is derived from an EMBL/GenBank/DDBJ whole genome shotgun (WGS) entry which is preliminary data.</text>
</comment>
<protein>
    <recommendedName>
        <fullName evidence="2">Integrase catalytic domain-containing protein</fullName>
    </recommendedName>
</protein>
<organism evidence="3 4">
    <name type="scientific">Austropuccinia psidii MF-1</name>
    <dbReference type="NCBI Taxonomy" id="1389203"/>
    <lineage>
        <taxon>Eukaryota</taxon>
        <taxon>Fungi</taxon>
        <taxon>Dikarya</taxon>
        <taxon>Basidiomycota</taxon>
        <taxon>Pucciniomycotina</taxon>
        <taxon>Pucciniomycetes</taxon>
        <taxon>Pucciniales</taxon>
        <taxon>Sphaerophragmiaceae</taxon>
        <taxon>Austropuccinia</taxon>
    </lineage>
</organism>
<evidence type="ECO:0000259" key="2">
    <source>
        <dbReference type="PROSITE" id="PS50994"/>
    </source>
</evidence>
<dbReference type="GO" id="GO:0003723">
    <property type="term" value="F:RNA binding"/>
    <property type="evidence" value="ECO:0007669"/>
    <property type="project" value="UniProtKB-KW"/>
</dbReference>
<dbReference type="Proteomes" id="UP000765509">
    <property type="component" value="Unassembled WGS sequence"/>
</dbReference>
<reference evidence="3" key="1">
    <citation type="submission" date="2021-03" db="EMBL/GenBank/DDBJ databases">
        <title>Draft genome sequence of rust myrtle Austropuccinia psidii MF-1, a brazilian biotype.</title>
        <authorList>
            <person name="Quecine M.C."/>
            <person name="Pachon D.M.R."/>
            <person name="Bonatelli M.L."/>
            <person name="Correr F.H."/>
            <person name="Franceschini L.M."/>
            <person name="Leite T.F."/>
            <person name="Margarido G.R.A."/>
            <person name="Almeida C.A."/>
            <person name="Ferrarezi J.A."/>
            <person name="Labate C.A."/>
        </authorList>
    </citation>
    <scope>NUCLEOTIDE SEQUENCE</scope>
    <source>
        <strain evidence="3">MF-1</strain>
    </source>
</reference>
<dbReference type="InterPro" id="IPR036397">
    <property type="entry name" value="RNaseH_sf"/>
</dbReference>
<keyword evidence="1" id="KW-0694">RNA-binding</keyword>
<dbReference type="InterPro" id="IPR001584">
    <property type="entry name" value="Integrase_cat-core"/>
</dbReference>
<evidence type="ECO:0000256" key="1">
    <source>
        <dbReference type="ARBA" id="ARBA00022884"/>
    </source>
</evidence>
<dbReference type="Gene3D" id="3.30.420.10">
    <property type="entry name" value="Ribonuclease H-like superfamily/Ribonuclease H"/>
    <property type="match status" value="1"/>
</dbReference>
<keyword evidence="4" id="KW-1185">Reference proteome</keyword>
<dbReference type="GO" id="GO:0005634">
    <property type="term" value="C:nucleus"/>
    <property type="evidence" value="ECO:0007669"/>
    <property type="project" value="UniProtKB-ARBA"/>
</dbReference>
<accession>A0A9Q3CFI2</accession>
<dbReference type="AlphaFoldDB" id="A0A9Q3CFI2"/>
<gene>
    <name evidence="3" type="ORF">O181_022809</name>
</gene>
<feature type="domain" description="Integrase catalytic" evidence="2">
    <location>
        <begin position="3"/>
        <end position="171"/>
    </location>
</feature>
<dbReference type="GO" id="GO:0015074">
    <property type="term" value="P:DNA integration"/>
    <property type="evidence" value="ECO:0007669"/>
    <property type="project" value="InterPro"/>
</dbReference>
<sequence>MPSTKLPFQKLHFYILEIRSLAKNSILYFLVMIENGSFNSICLLTQKLQAKSKLRSYIHEIQNKIQRCPPYLNTDHEGEFYSANFRSEAEALVMVFEKGPANSPKTNNISKQLNQTQLTKLSTLFDLKYTIEQVLSLNSVIPFVLKVFLCKQSDSKLLPQSKPFLYLVLEDYSDASQFLDPQTGRVIVSRDYTATTIKFDYYKSGSLKNPIEGLSCIITNNPPSVQSSQVVTIPTCPRRNPIAPLAPTIPGDMSPPAPGPSSEPIAATESKHVYPSHEPCPTLGSPSCISLPQKKGYTYLPQYCNSPKDINSSISRDNIMTKLI</sequence>
<evidence type="ECO:0000313" key="3">
    <source>
        <dbReference type="EMBL" id="MBW0483094.1"/>
    </source>
</evidence>